<reference evidence="1 2" key="1">
    <citation type="journal article" date="2021" name="Front. Genet.">
        <title>Chromosome-Level Genome Assembly Reveals Significant Gene Expansion in the Toll and IMD Signaling Pathways of Dendrolimus kikuchii.</title>
        <authorList>
            <person name="Zhou J."/>
            <person name="Wu P."/>
            <person name="Xiong Z."/>
            <person name="Liu N."/>
            <person name="Zhao N."/>
            <person name="Ji M."/>
            <person name="Qiu Y."/>
            <person name="Yang B."/>
        </authorList>
    </citation>
    <scope>NUCLEOTIDE SEQUENCE [LARGE SCALE GENOMIC DNA]</scope>
    <source>
        <strain evidence="1">Ann1</strain>
    </source>
</reference>
<keyword evidence="2" id="KW-1185">Reference proteome</keyword>
<gene>
    <name evidence="1" type="ORF">K1T71_007646</name>
</gene>
<proteinExistence type="predicted"/>
<accession>A0ACC1CZB1</accession>
<sequence length="530" mass="60900">MELRALILLVLIYCGSLYAIDDSYICDEETSIDISVGTRSPNGDINFNGVTYKSSEYIVDSITGIERGCICAKEKCIRKCCPLGYGYNIETEICIAVNDTFDPPIWDKYKFTLDTKASELFKFIFGIVNCSGERSIRINRATNGYHLLNDGNIYLELLHNNPPWMIRPPDKYCLDTFVFEDPATGDRTTRLDALICFAKQQEDEHHYILSATCMLISCLFILATLAVYGWLPELRNLHGKVLMVYLICLFGSFLCSATMQILLQLNSIPPKFCEALTFIIYFFLLSAFFWLNVMSFDIWWTFSGKRGMTLERLSARTRFYAYSMYAFGVPTMLTILLAALEYSDLPSNRFLPLLRYQGCFLNGNSKLIYLYGPMVLVILANLIFFVLTALKITQISRQTSVLKSKDSTTHDQHRNDKQRLFLYVKLFTIMGINWILEVLSAIYPKLGPVWLVTDTYNVLIGVFVFIIFVCKRKIFRLIKKRYHQLRGDPMSRTHTSVSTRTFSSRDEIQMGSVKSSNNFSKNNNTEVKFN</sequence>
<evidence type="ECO:0000313" key="1">
    <source>
        <dbReference type="EMBL" id="KAJ0176467.1"/>
    </source>
</evidence>
<organism evidence="1 2">
    <name type="scientific">Dendrolimus kikuchii</name>
    <dbReference type="NCBI Taxonomy" id="765133"/>
    <lineage>
        <taxon>Eukaryota</taxon>
        <taxon>Metazoa</taxon>
        <taxon>Ecdysozoa</taxon>
        <taxon>Arthropoda</taxon>
        <taxon>Hexapoda</taxon>
        <taxon>Insecta</taxon>
        <taxon>Pterygota</taxon>
        <taxon>Neoptera</taxon>
        <taxon>Endopterygota</taxon>
        <taxon>Lepidoptera</taxon>
        <taxon>Glossata</taxon>
        <taxon>Ditrysia</taxon>
        <taxon>Bombycoidea</taxon>
        <taxon>Lasiocampidae</taxon>
        <taxon>Dendrolimus</taxon>
    </lineage>
</organism>
<protein>
    <submittedName>
        <fullName evidence="1">Uncharacterized protein</fullName>
    </submittedName>
</protein>
<dbReference type="EMBL" id="CM034399">
    <property type="protein sequence ID" value="KAJ0176467.1"/>
    <property type="molecule type" value="Genomic_DNA"/>
</dbReference>
<comment type="caution">
    <text evidence="1">The sequence shown here is derived from an EMBL/GenBank/DDBJ whole genome shotgun (WGS) entry which is preliminary data.</text>
</comment>
<name>A0ACC1CZB1_9NEOP</name>
<evidence type="ECO:0000313" key="2">
    <source>
        <dbReference type="Proteomes" id="UP000824533"/>
    </source>
</evidence>
<dbReference type="Proteomes" id="UP000824533">
    <property type="component" value="Linkage Group LG13"/>
</dbReference>